<protein>
    <recommendedName>
        <fullName evidence="5">Lipoprotein</fullName>
    </recommendedName>
</protein>
<dbReference type="EMBL" id="JAZDQT010000001">
    <property type="protein sequence ID" value="MEE1944632.1"/>
    <property type="molecule type" value="Genomic_DNA"/>
</dbReference>
<feature type="signal peptide" evidence="2">
    <location>
        <begin position="1"/>
        <end position="20"/>
    </location>
</feature>
<organism evidence="3 4">
    <name type="scientific">Pedobacter albus</name>
    <dbReference type="NCBI Taxonomy" id="3113905"/>
    <lineage>
        <taxon>Bacteria</taxon>
        <taxon>Pseudomonadati</taxon>
        <taxon>Bacteroidota</taxon>
        <taxon>Sphingobacteriia</taxon>
        <taxon>Sphingobacteriales</taxon>
        <taxon>Sphingobacteriaceae</taxon>
        <taxon>Pedobacter</taxon>
    </lineage>
</organism>
<proteinExistence type="predicted"/>
<dbReference type="RefSeq" id="WP_330106997.1">
    <property type="nucleotide sequence ID" value="NZ_JAZDQT010000001.1"/>
</dbReference>
<feature type="region of interest" description="Disordered" evidence="1">
    <location>
        <begin position="25"/>
        <end position="65"/>
    </location>
</feature>
<name>A0ABU7I5J3_9SPHI</name>
<keyword evidence="2" id="KW-0732">Signal</keyword>
<reference evidence="3 4" key="1">
    <citation type="submission" date="2024-01" db="EMBL/GenBank/DDBJ databases">
        <title>Pedobacter sp. nov., isolated from fresh soil.</title>
        <authorList>
            <person name="Le N.T.T."/>
        </authorList>
    </citation>
    <scope>NUCLEOTIDE SEQUENCE [LARGE SCALE GENOMIC DNA]</scope>
    <source>
        <strain evidence="3 4">KR3-3</strain>
    </source>
</reference>
<evidence type="ECO:0000313" key="3">
    <source>
        <dbReference type="EMBL" id="MEE1944632.1"/>
    </source>
</evidence>
<keyword evidence="4" id="KW-1185">Reference proteome</keyword>
<dbReference type="PROSITE" id="PS51257">
    <property type="entry name" value="PROKAR_LIPOPROTEIN"/>
    <property type="match status" value="1"/>
</dbReference>
<feature type="compositionally biased region" description="Basic and acidic residues" evidence="1">
    <location>
        <begin position="42"/>
        <end position="51"/>
    </location>
</feature>
<evidence type="ECO:0008006" key="5">
    <source>
        <dbReference type="Google" id="ProtNLM"/>
    </source>
</evidence>
<evidence type="ECO:0000313" key="4">
    <source>
        <dbReference type="Proteomes" id="UP001336835"/>
    </source>
</evidence>
<gene>
    <name evidence="3" type="ORF">VRU48_05905</name>
</gene>
<feature type="chain" id="PRO_5045452028" description="Lipoprotein" evidence="2">
    <location>
        <begin position="21"/>
        <end position="65"/>
    </location>
</feature>
<evidence type="ECO:0000256" key="1">
    <source>
        <dbReference type="SAM" id="MobiDB-lite"/>
    </source>
</evidence>
<accession>A0ABU7I5J3</accession>
<dbReference type="Proteomes" id="UP001336835">
    <property type="component" value="Unassembled WGS sequence"/>
</dbReference>
<sequence length="65" mass="7014">MKNLIKFGFMALALSVSLVACDFGKPKKGDQNLKDSTAIDSPKVDSLKADTSKNPVDTTKKAEKK</sequence>
<comment type="caution">
    <text evidence="3">The sequence shown here is derived from an EMBL/GenBank/DDBJ whole genome shotgun (WGS) entry which is preliminary data.</text>
</comment>
<evidence type="ECO:0000256" key="2">
    <source>
        <dbReference type="SAM" id="SignalP"/>
    </source>
</evidence>